<protein>
    <submittedName>
        <fullName evidence="1">Uncharacterized protein</fullName>
    </submittedName>
</protein>
<sequence>MTNQYKTNAYLDISALDQQFKEAQKEQEKQAIKCIIEAKKSKIEAEKTALMAKLEKRKAKMKDFAGKTVVSSFKEGLIGKVAEAAERQLTSKKFEPDLKNPIK</sequence>
<name>A0ABV4D843_9LACT</name>
<keyword evidence="2" id="KW-1185">Reference proteome</keyword>
<evidence type="ECO:0000313" key="2">
    <source>
        <dbReference type="Proteomes" id="UP001565283"/>
    </source>
</evidence>
<gene>
    <name evidence="1" type="ORF">AALA52_09635</name>
</gene>
<organism evidence="1 2">
    <name type="scientific">Lactococcus ileimucosae</name>
    <dbReference type="NCBI Taxonomy" id="2941329"/>
    <lineage>
        <taxon>Bacteria</taxon>
        <taxon>Bacillati</taxon>
        <taxon>Bacillota</taxon>
        <taxon>Bacilli</taxon>
        <taxon>Lactobacillales</taxon>
        <taxon>Streptococcaceae</taxon>
        <taxon>Lactococcus</taxon>
    </lineage>
</organism>
<accession>A0ABV4D843</accession>
<reference evidence="1 2" key="1">
    <citation type="submission" date="2024-03" db="EMBL/GenBank/DDBJ databases">
        <title>Mouse gut bacterial collection (mGBC) of GemPharmatech.</title>
        <authorList>
            <person name="He Y."/>
            <person name="Dong L."/>
            <person name="Wu D."/>
            <person name="Gao X."/>
            <person name="Lin Z."/>
        </authorList>
    </citation>
    <scope>NUCLEOTIDE SEQUENCE [LARGE SCALE GENOMIC DNA]</scope>
    <source>
        <strain evidence="1 2">61-15</strain>
    </source>
</reference>
<dbReference type="RefSeq" id="WP_369948857.1">
    <property type="nucleotide sequence ID" value="NZ_JBCLSH010000053.1"/>
</dbReference>
<comment type="caution">
    <text evidence="1">The sequence shown here is derived from an EMBL/GenBank/DDBJ whole genome shotgun (WGS) entry which is preliminary data.</text>
</comment>
<dbReference type="Proteomes" id="UP001565283">
    <property type="component" value="Unassembled WGS sequence"/>
</dbReference>
<dbReference type="EMBL" id="JBCLSH010000053">
    <property type="protein sequence ID" value="MEY8444487.1"/>
    <property type="molecule type" value="Genomic_DNA"/>
</dbReference>
<proteinExistence type="predicted"/>
<evidence type="ECO:0000313" key="1">
    <source>
        <dbReference type="EMBL" id="MEY8444487.1"/>
    </source>
</evidence>